<name>A0A8H5HP60_9AGAR</name>
<dbReference type="Gene3D" id="3.40.50.300">
    <property type="entry name" value="P-loop containing nucleotide triphosphate hydrolases"/>
    <property type="match status" value="1"/>
</dbReference>
<evidence type="ECO:0000259" key="14">
    <source>
        <dbReference type="SMART" id="SM01024"/>
    </source>
</evidence>
<sequence>MDALKSLIQPLVGGAGGSSVVDGMKLVVLGGTVETARRPTSLTDIHGYLPISLLAFLLSHFSLPRVHQLTSRITPLAFFLTAHFSEEDYPYDWLMLWLSRRPEWQRSREFETTTRSSGIGTDSANSFGEEDFDDATVPTVASDDDDDVPGKVTTRVVFQPTFDTTHTIYYRGHWLRVRRGRKTDGSGTEVLSISVVARSNTILKQLVLQAKKEYEAEAIHRIQIYFADSHGSWRWTDSRHKRPMGSIVLNPGVKEMLLNDTKDFLKSEKWYADRGIPFRRGYLLHGVPGSGKSSLIHAIAGQLMLDIYVVSLSASWISDSTLTTLMGRVPARCILLLEDLDAAFVRSSTREGGSEEKEKKEGPAEQGQNNHGSNGMRGGRNRRGEQLSDVNTLSLSGLLNALDGVAAAEGRLLFATTNHLDRLDPALSRPGRMDVWVEFKNASKWQAEALFRNFFPSTEDDLTEAEAESTSPAPGSSSGHGSSNGSDSRPSSTLWSMSPSFSSSSVASSFSSTPLSSPTPSSPIGGTAPLFPTAPTSMTANPLPQFGASNQAYLPPPVEEHILSSQHSAKPLDAVTLGILAKKFADGVPEEEFSVAALQGYLLKNKSQPEAAANGVGEWVIAERDMRERLKREKEEREEKERVEREKRKQKAAEKEAEKKELEKKEQELEKMRQLLAEKEKEEKERKEKEKDSEKEKAEEQKVKEAEAAAAQEAAAKEEIKKREQEIEEARKKQQQEEQDSDSDSEDSEIENIPVQAITKSAWA</sequence>
<feature type="compositionally biased region" description="Low complexity" evidence="12">
    <location>
        <begin position="469"/>
        <end position="495"/>
    </location>
</feature>
<dbReference type="EMBL" id="JAACJP010000002">
    <property type="protein sequence ID" value="KAF5386920.1"/>
    <property type="molecule type" value="Genomic_DNA"/>
</dbReference>
<comment type="catalytic activity">
    <reaction evidence="11">
        <text>ATP + H2O = ADP + phosphate + H(+)</text>
        <dbReference type="Rhea" id="RHEA:13065"/>
        <dbReference type="ChEBI" id="CHEBI:15377"/>
        <dbReference type="ChEBI" id="CHEBI:15378"/>
        <dbReference type="ChEBI" id="CHEBI:30616"/>
        <dbReference type="ChEBI" id="CHEBI:43474"/>
        <dbReference type="ChEBI" id="CHEBI:456216"/>
    </reaction>
    <physiologicalReaction direction="left-to-right" evidence="11">
        <dbReference type="Rhea" id="RHEA:13066"/>
    </physiologicalReaction>
</comment>
<dbReference type="AlphaFoldDB" id="A0A8H5HP60"/>
<feature type="region of interest" description="Disordered" evidence="12">
    <location>
        <begin position="109"/>
        <end position="131"/>
    </location>
</feature>
<dbReference type="PROSITE" id="PS00674">
    <property type="entry name" value="AAA"/>
    <property type="match status" value="1"/>
</dbReference>
<evidence type="ECO:0000256" key="9">
    <source>
        <dbReference type="ARBA" id="ARBA00023128"/>
    </source>
</evidence>
<proteinExistence type="inferred from homology"/>
<reference evidence="15 16" key="1">
    <citation type="journal article" date="2020" name="ISME J.">
        <title>Uncovering the hidden diversity of litter-decomposition mechanisms in mushroom-forming fungi.</title>
        <authorList>
            <person name="Floudas D."/>
            <person name="Bentzer J."/>
            <person name="Ahren D."/>
            <person name="Johansson T."/>
            <person name="Persson P."/>
            <person name="Tunlid A."/>
        </authorList>
    </citation>
    <scope>NUCLEOTIDE SEQUENCE [LARGE SCALE GENOMIC DNA]</scope>
    <source>
        <strain evidence="15 16">CBS 661.87</strain>
    </source>
</reference>
<dbReference type="InterPro" id="IPR003960">
    <property type="entry name" value="ATPase_AAA_CS"/>
</dbReference>
<dbReference type="Proteomes" id="UP000565441">
    <property type="component" value="Unassembled WGS sequence"/>
</dbReference>
<dbReference type="GO" id="GO:0016887">
    <property type="term" value="F:ATP hydrolysis activity"/>
    <property type="evidence" value="ECO:0007669"/>
    <property type="project" value="InterPro"/>
</dbReference>
<dbReference type="InterPro" id="IPR014851">
    <property type="entry name" value="BCS1_N"/>
</dbReference>
<dbReference type="Pfam" id="PF25426">
    <property type="entry name" value="AAA_lid_BCS1"/>
    <property type="match status" value="1"/>
</dbReference>
<feature type="compositionally biased region" description="Basic and acidic residues" evidence="12">
    <location>
        <begin position="629"/>
        <end position="707"/>
    </location>
</feature>
<evidence type="ECO:0000256" key="5">
    <source>
        <dbReference type="ARBA" id="ARBA00022792"/>
    </source>
</evidence>
<dbReference type="SUPFAM" id="SSF52540">
    <property type="entry name" value="P-loop containing nucleoside triphosphate hydrolases"/>
    <property type="match status" value="1"/>
</dbReference>
<feature type="compositionally biased region" description="Low complexity" evidence="12">
    <location>
        <begin position="508"/>
        <end position="523"/>
    </location>
</feature>
<dbReference type="InterPro" id="IPR050747">
    <property type="entry name" value="Mitochondrial_chaperone_BCS1"/>
</dbReference>
<keyword evidence="9" id="KW-0496">Mitochondrion</keyword>
<dbReference type="InterPro" id="IPR057495">
    <property type="entry name" value="AAA_lid_BCS1"/>
</dbReference>
<evidence type="ECO:0000256" key="6">
    <source>
        <dbReference type="ARBA" id="ARBA00022801"/>
    </source>
</evidence>
<gene>
    <name evidence="15" type="ORF">D9615_001920</name>
</gene>
<feature type="compositionally biased region" description="Polar residues" evidence="12">
    <location>
        <begin position="534"/>
        <end position="552"/>
    </location>
</feature>
<feature type="compositionally biased region" description="Polar residues" evidence="12">
    <location>
        <begin position="113"/>
        <end position="126"/>
    </location>
</feature>
<dbReference type="Pfam" id="PF08740">
    <property type="entry name" value="BCS1_N"/>
    <property type="match status" value="1"/>
</dbReference>
<keyword evidence="16" id="KW-1185">Reference proteome</keyword>
<dbReference type="Pfam" id="PF00004">
    <property type="entry name" value="AAA"/>
    <property type="match status" value="2"/>
</dbReference>
<evidence type="ECO:0008006" key="17">
    <source>
        <dbReference type="Google" id="ProtNLM"/>
    </source>
</evidence>
<dbReference type="PANTHER" id="PTHR23070">
    <property type="entry name" value="BCS1 AAA-TYPE ATPASE"/>
    <property type="match status" value="1"/>
</dbReference>
<dbReference type="GO" id="GO:0005743">
    <property type="term" value="C:mitochondrial inner membrane"/>
    <property type="evidence" value="ECO:0007669"/>
    <property type="project" value="UniProtKB-SubCell"/>
</dbReference>
<comment type="similarity">
    <text evidence="2">Belongs to the AAA ATPase family. BCS1 subfamily.</text>
</comment>
<dbReference type="SMART" id="SM00382">
    <property type="entry name" value="AAA"/>
    <property type="match status" value="1"/>
</dbReference>
<dbReference type="InterPro" id="IPR003593">
    <property type="entry name" value="AAA+_ATPase"/>
</dbReference>
<evidence type="ECO:0000256" key="3">
    <source>
        <dbReference type="ARBA" id="ARBA00022692"/>
    </source>
</evidence>
<feature type="region of interest" description="Disordered" evidence="12">
    <location>
        <begin position="508"/>
        <end position="552"/>
    </location>
</feature>
<protein>
    <recommendedName>
        <fullName evidence="17">P-loop containing nucleoside triphosphate hydrolase protein</fullName>
    </recommendedName>
</protein>
<keyword evidence="8" id="KW-1133">Transmembrane helix</keyword>
<dbReference type="OrthoDB" id="10251412at2759"/>
<evidence type="ECO:0000256" key="11">
    <source>
        <dbReference type="ARBA" id="ARBA00048778"/>
    </source>
</evidence>
<feature type="compositionally biased region" description="Acidic residues" evidence="12">
    <location>
        <begin position="737"/>
        <end position="750"/>
    </location>
</feature>
<feature type="domain" description="AAA+ ATPase" evidence="13">
    <location>
        <begin position="278"/>
        <end position="443"/>
    </location>
</feature>
<keyword evidence="6" id="KW-0378">Hydrolase</keyword>
<evidence type="ECO:0000313" key="15">
    <source>
        <dbReference type="EMBL" id="KAF5386920.1"/>
    </source>
</evidence>
<evidence type="ECO:0000256" key="12">
    <source>
        <dbReference type="SAM" id="MobiDB-lite"/>
    </source>
</evidence>
<evidence type="ECO:0000256" key="4">
    <source>
        <dbReference type="ARBA" id="ARBA00022741"/>
    </source>
</evidence>
<evidence type="ECO:0000259" key="13">
    <source>
        <dbReference type="SMART" id="SM00382"/>
    </source>
</evidence>
<evidence type="ECO:0000256" key="1">
    <source>
        <dbReference type="ARBA" id="ARBA00004434"/>
    </source>
</evidence>
<dbReference type="GO" id="GO:0005524">
    <property type="term" value="F:ATP binding"/>
    <property type="evidence" value="ECO:0007669"/>
    <property type="project" value="UniProtKB-KW"/>
</dbReference>
<evidence type="ECO:0000256" key="10">
    <source>
        <dbReference type="ARBA" id="ARBA00023136"/>
    </source>
</evidence>
<comment type="caution">
    <text evidence="15">The sequence shown here is derived from an EMBL/GenBank/DDBJ whole genome shotgun (WGS) entry which is preliminary data.</text>
</comment>
<keyword evidence="5" id="KW-0999">Mitochondrion inner membrane</keyword>
<keyword evidence="10" id="KW-0472">Membrane</keyword>
<feature type="region of interest" description="Disordered" evidence="12">
    <location>
        <begin position="348"/>
        <end position="384"/>
    </location>
</feature>
<feature type="region of interest" description="Disordered" evidence="12">
    <location>
        <begin position="629"/>
        <end position="764"/>
    </location>
</feature>
<keyword evidence="3" id="KW-0812">Transmembrane</keyword>
<dbReference type="InterPro" id="IPR003959">
    <property type="entry name" value="ATPase_AAA_core"/>
</dbReference>
<feature type="domain" description="BCS1 N-terminal" evidence="14">
    <location>
        <begin position="52"/>
        <end position="247"/>
    </location>
</feature>
<evidence type="ECO:0000313" key="16">
    <source>
        <dbReference type="Proteomes" id="UP000565441"/>
    </source>
</evidence>
<evidence type="ECO:0000256" key="8">
    <source>
        <dbReference type="ARBA" id="ARBA00022989"/>
    </source>
</evidence>
<evidence type="ECO:0000256" key="2">
    <source>
        <dbReference type="ARBA" id="ARBA00007448"/>
    </source>
</evidence>
<evidence type="ECO:0000256" key="7">
    <source>
        <dbReference type="ARBA" id="ARBA00022840"/>
    </source>
</evidence>
<dbReference type="SMART" id="SM01024">
    <property type="entry name" value="BCS1_N"/>
    <property type="match status" value="1"/>
</dbReference>
<comment type="subcellular location">
    <subcellularLocation>
        <location evidence="1">Mitochondrion inner membrane</location>
        <topology evidence="1">Single-pass membrane protein</topology>
    </subcellularLocation>
</comment>
<feature type="compositionally biased region" description="Basic and acidic residues" evidence="12">
    <location>
        <begin position="348"/>
        <end position="363"/>
    </location>
</feature>
<keyword evidence="4" id="KW-0547">Nucleotide-binding</keyword>
<organism evidence="15 16">
    <name type="scientific">Tricholomella constricta</name>
    <dbReference type="NCBI Taxonomy" id="117010"/>
    <lineage>
        <taxon>Eukaryota</taxon>
        <taxon>Fungi</taxon>
        <taxon>Dikarya</taxon>
        <taxon>Basidiomycota</taxon>
        <taxon>Agaricomycotina</taxon>
        <taxon>Agaricomycetes</taxon>
        <taxon>Agaricomycetidae</taxon>
        <taxon>Agaricales</taxon>
        <taxon>Tricholomatineae</taxon>
        <taxon>Lyophyllaceae</taxon>
        <taxon>Tricholomella</taxon>
    </lineage>
</organism>
<keyword evidence="7" id="KW-0067">ATP-binding</keyword>
<feature type="region of interest" description="Disordered" evidence="12">
    <location>
        <begin position="460"/>
        <end position="495"/>
    </location>
</feature>
<dbReference type="InterPro" id="IPR027417">
    <property type="entry name" value="P-loop_NTPase"/>
</dbReference>
<accession>A0A8H5HP60</accession>
<feature type="compositionally biased region" description="Basic and acidic residues" evidence="12">
    <location>
        <begin position="715"/>
        <end position="736"/>
    </location>
</feature>